<dbReference type="EMBL" id="SMSI01000002">
    <property type="protein sequence ID" value="TDH35728.1"/>
    <property type="molecule type" value="Genomic_DNA"/>
</dbReference>
<dbReference type="RefSeq" id="WP_133284428.1">
    <property type="nucleotide sequence ID" value="NZ_SMSI01000002.1"/>
</dbReference>
<keyword evidence="2" id="KW-1185">Reference proteome</keyword>
<reference evidence="1 2" key="1">
    <citation type="journal article" date="2013" name="Int. J. Syst. Evol. Microbiol.">
        <title>Hoeflea suaedae sp. nov., an endophytic bacterium isolated from the root of the halophyte Suaeda maritima.</title>
        <authorList>
            <person name="Chung E.J."/>
            <person name="Park J.A."/>
            <person name="Pramanik P."/>
            <person name="Bibi F."/>
            <person name="Jeon C.O."/>
            <person name="Chung Y.R."/>
        </authorList>
    </citation>
    <scope>NUCLEOTIDE SEQUENCE [LARGE SCALE GENOMIC DNA]</scope>
    <source>
        <strain evidence="1 2">YC6898</strain>
    </source>
</reference>
<name>A0A4R5PKB3_9HYPH</name>
<proteinExistence type="predicted"/>
<comment type="caution">
    <text evidence="1">The sequence shown here is derived from an EMBL/GenBank/DDBJ whole genome shotgun (WGS) entry which is preliminary data.</text>
</comment>
<evidence type="ECO:0000313" key="1">
    <source>
        <dbReference type="EMBL" id="TDH35728.1"/>
    </source>
</evidence>
<gene>
    <name evidence="1" type="ORF">E2A64_10350</name>
</gene>
<sequence>MRSFNSEIGDLLDEGRMKYVGMIRFDLAEGSYGFIRRNVEYTYEGVLYKPMPKGMISVSSLPHTTGTAASGFSLVLAESPDDGLTPEILVQIESYGYRDRPVTIYDLFQHPDTHAILGNPIPQKSGYINRIVHDEDPDSGYLMTVECEGREIDYSRTNGRIRTTEDQERRATGDLFFEHTGTTGRVKLDWGKK</sequence>
<dbReference type="OrthoDB" id="8440537at2"/>
<accession>A0A4R5PKB3</accession>
<dbReference type="AlphaFoldDB" id="A0A4R5PKB3"/>
<organism evidence="1 2">
    <name type="scientific">Pseudohoeflea suaedae</name>
    <dbReference type="NCBI Taxonomy" id="877384"/>
    <lineage>
        <taxon>Bacteria</taxon>
        <taxon>Pseudomonadati</taxon>
        <taxon>Pseudomonadota</taxon>
        <taxon>Alphaproteobacteria</taxon>
        <taxon>Hyphomicrobiales</taxon>
        <taxon>Rhizobiaceae</taxon>
        <taxon>Pseudohoeflea</taxon>
    </lineage>
</organism>
<dbReference type="Proteomes" id="UP000295131">
    <property type="component" value="Unassembled WGS sequence"/>
</dbReference>
<protein>
    <submittedName>
        <fullName evidence="1">DUF2163 domain-containing protein</fullName>
    </submittedName>
</protein>
<evidence type="ECO:0000313" key="2">
    <source>
        <dbReference type="Proteomes" id="UP000295131"/>
    </source>
</evidence>